<dbReference type="GO" id="GO:0006139">
    <property type="term" value="P:nucleobase-containing compound metabolic process"/>
    <property type="evidence" value="ECO:0007669"/>
    <property type="project" value="UniProtKB-ARBA"/>
</dbReference>
<feature type="domain" description="CMP/dCMP-type deaminase" evidence="1">
    <location>
        <begin position="5"/>
        <end position="143"/>
    </location>
</feature>
<evidence type="ECO:0000313" key="3">
    <source>
        <dbReference type="Proteomes" id="UP001309876"/>
    </source>
</evidence>
<dbReference type="Gene3D" id="3.40.140.10">
    <property type="entry name" value="Cytidine Deaminase, domain 2"/>
    <property type="match status" value="1"/>
</dbReference>
<sequence length="175" mass="19447">MSITEVDLEHLRRCVQLAAEALSTHDDPFGSVLYYVKTYRSPGIATSRSAVQEDRNRIISRNDATYHPEIKLALWAQANLTEDERAKSVLYTSGEHCPMCAAAHAWCGLGRIVYASSAAQLAEWMKEMGMGGVSPVKALAIKDVAPYIEVDGPVEELAKDVKKLHFQKHRHVPKD</sequence>
<evidence type="ECO:0000313" key="2">
    <source>
        <dbReference type="EMBL" id="KAK5080599.1"/>
    </source>
</evidence>
<dbReference type="InterPro" id="IPR016193">
    <property type="entry name" value="Cytidine_deaminase-like"/>
</dbReference>
<dbReference type="Proteomes" id="UP001309876">
    <property type="component" value="Unassembled WGS sequence"/>
</dbReference>
<accession>A0AAN7PK15</accession>
<protein>
    <recommendedName>
        <fullName evidence="1">CMP/dCMP-type deaminase domain-containing protein</fullName>
    </recommendedName>
</protein>
<dbReference type="InterPro" id="IPR058535">
    <property type="entry name" value="MafB19-deam"/>
</dbReference>
<reference evidence="2 3" key="1">
    <citation type="submission" date="2023-08" db="EMBL/GenBank/DDBJ databases">
        <title>Black Yeasts Isolated from many extreme environments.</title>
        <authorList>
            <person name="Coleine C."/>
            <person name="Stajich J.E."/>
            <person name="Selbmann L."/>
        </authorList>
    </citation>
    <scope>NUCLEOTIDE SEQUENCE [LARGE SCALE GENOMIC DNA]</scope>
    <source>
        <strain evidence="2 3">CCFEE 5910</strain>
    </source>
</reference>
<gene>
    <name evidence="2" type="ORF">LTR05_008544</name>
</gene>
<organism evidence="2 3">
    <name type="scientific">Lithohypha guttulata</name>
    <dbReference type="NCBI Taxonomy" id="1690604"/>
    <lineage>
        <taxon>Eukaryota</taxon>
        <taxon>Fungi</taxon>
        <taxon>Dikarya</taxon>
        <taxon>Ascomycota</taxon>
        <taxon>Pezizomycotina</taxon>
        <taxon>Eurotiomycetes</taxon>
        <taxon>Chaetothyriomycetidae</taxon>
        <taxon>Chaetothyriales</taxon>
        <taxon>Trichomeriaceae</taxon>
        <taxon>Lithohypha</taxon>
    </lineage>
</organism>
<dbReference type="InterPro" id="IPR002125">
    <property type="entry name" value="CMP_dCMP_dom"/>
</dbReference>
<dbReference type="AlphaFoldDB" id="A0AAN7PK15"/>
<comment type="caution">
    <text evidence="2">The sequence shown here is derived from an EMBL/GenBank/DDBJ whole genome shotgun (WGS) entry which is preliminary data.</text>
</comment>
<dbReference type="Pfam" id="PF14437">
    <property type="entry name" value="MafB19-deam"/>
    <property type="match status" value="1"/>
</dbReference>
<dbReference type="CDD" id="cd01285">
    <property type="entry name" value="nucleoside_deaminase"/>
    <property type="match status" value="1"/>
</dbReference>
<dbReference type="GO" id="GO:0003824">
    <property type="term" value="F:catalytic activity"/>
    <property type="evidence" value="ECO:0007669"/>
    <property type="project" value="InterPro"/>
</dbReference>
<proteinExistence type="predicted"/>
<keyword evidence="3" id="KW-1185">Reference proteome</keyword>
<dbReference type="PANTHER" id="PTHR11079">
    <property type="entry name" value="CYTOSINE DEAMINASE FAMILY MEMBER"/>
    <property type="match status" value="1"/>
</dbReference>
<evidence type="ECO:0000259" key="1">
    <source>
        <dbReference type="PROSITE" id="PS51747"/>
    </source>
</evidence>
<name>A0AAN7PK15_9EURO</name>
<dbReference type="EMBL" id="JAVRRJ010000013">
    <property type="protein sequence ID" value="KAK5080599.1"/>
    <property type="molecule type" value="Genomic_DNA"/>
</dbReference>
<dbReference type="SUPFAM" id="SSF53927">
    <property type="entry name" value="Cytidine deaminase-like"/>
    <property type="match status" value="1"/>
</dbReference>
<dbReference type="PROSITE" id="PS51747">
    <property type="entry name" value="CYT_DCMP_DEAMINASES_2"/>
    <property type="match status" value="1"/>
</dbReference>
<dbReference type="PANTHER" id="PTHR11079:SF179">
    <property type="entry name" value="TRNA(ADENINE(34)) DEAMINASE, CHLOROPLASTIC"/>
    <property type="match status" value="1"/>
</dbReference>